<protein>
    <submittedName>
        <fullName evidence="8">D-galactonate transporter</fullName>
    </submittedName>
</protein>
<keyword evidence="3 6" id="KW-1133">Transmembrane helix</keyword>
<keyword evidence="2 6" id="KW-0812">Transmembrane</keyword>
<feature type="transmembrane region" description="Helical" evidence="6">
    <location>
        <begin position="386"/>
        <end position="406"/>
    </location>
</feature>
<dbReference type="SUPFAM" id="SSF103473">
    <property type="entry name" value="MFS general substrate transporter"/>
    <property type="match status" value="1"/>
</dbReference>
<reference evidence="8 9" key="1">
    <citation type="submission" date="2021-04" db="EMBL/GenBank/DDBJ databases">
        <authorList>
            <person name="Vanwijnsberghe S."/>
        </authorList>
    </citation>
    <scope>NUCLEOTIDE SEQUENCE [LARGE SCALE GENOMIC DNA]</scope>
    <source>
        <strain evidence="8 9">LMG 32171</strain>
    </source>
</reference>
<dbReference type="CDD" id="cd17319">
    <property type="entry name" value="MFS_ExuT_GudP_like"/>
    <property type="match status" value="1"/>
</dbReference>
<evidence type="ECO:0000313" key="8">
    <source>
        <dbReference type="EMBL" id="CAG4926301.1"/>
    </source>
</evidence>
<name>A0ABN7QUG2_9BURK</name>
<evidence type="ECO:0000256" key="4">
    <source>
        <dbReference type="ARBA" id="ARBA00023136"/>
    </source>
</evidence>
<keyword evidence="4 6" id="KW-0472">Membrane</keyword>
<sequence length="448" mass="48679">METNVFKRTPAENPWGIVLLLALGLMISFVDRTSLSSALANKGFVHEFALDNVQRGWLNSAVFWSYGLCQMPMGWLVDRYGVKWPYTICFAVWCLAATATGLVTTLWGLILMRLLIGMAEAVVVPATYRYLANNFEESRKGTALGIYSVGGKLGPALGAPIAAWIIITYSWKAMFVVTGLAGLVWLVPWLLMLRNDFPSREQLVAAKRRAATVPLKNLLASPVVWGGLVNNFCYSYFAFYCMTWMPAYLVEQRGLSLQKSGFYTFVSFIGIAIVAAASGWAADRLIARGKDAVVVRKSFIVVGFLCGTTVLLGAYTKSPQMALVWNVLSLTLVGLVTTNNLALCKLTLIPKQAVGLNTGLQQVATSLAGGVSASLSGWLLHIGHSYTLPMTAIFVFLLIGAANTLIMMRRKWAPKVNDLPDEPAHADAQVSSSPHDGVIDSGPARQQA</sequence>
<comment type="caution">
    <text evidence="8">The sequence shown here is derived from an EMBL/GenBank/DDBJ whole genome shotgun (WGS) entry which is preliminary data.</text>
</comment>
<feature type="transmembrane region" description="Helical" evidence="6">
    <location>
        <begin position="84"/>
        <end position="104"/>
    </location>
</feature>
<dbReference type="InterPro" id="IPR011701">
    <property type="entry name" value="MFS"/>
</dbReference>
<evidence type="ECO:0000256" key="2">
    <source>
        <dbReference type="ARBA" id="ARBA00022692"/>
    </source>
</evidence>
<evidence type="ECO:0000259" key="7">
    <source>
        <dbReference type="PROSITE" id="PS50850"/>
    </source>
</evidence>
<organism evidence="8 9">
    <name type="scientific">Paraburkholderia gardini</name>
    <dbReference type="NCBI Taxonomy" id="2823469"/>
    <lineage>
        <taxon>Bacteria</taxon>
        <taxon>Pseudomonadati</taxon>
        <taxon>Pseudomonadota</taxon>
        <taxon>Betaproteobacteria</taxon>
        <taxon>Burkholderiales</taxon>
        <taxon>Burkholderiaceae</taxon>
        <taxon>Paraburkholderia</taxon>
    </lineage>
</organism>
<feature type="transmembrane region" description="Helical" evidence="6">
    <location>
        <begin position="363"/>
        <end position="380"/>
    </location>
</feature>
<feature type="transmembrane region" description="Helical" evidence="6">
    <location>
        <begin position="218"/>
        <end position="240"/>
    </location>
</feature>
<dbReference type="Proteomes" id="UP000789752">
    <property type="component" value="Unassembled WGS sequence"/>
</dbReference>
<dbReference type="Gene3D" id="1.20.1250.20">
    <property type="entry name" value="MFS general substrate transporter like domains"/>
    <property type="match status" value="2"/>
</dbReference>
<feature type="region of interest" description="Disordered" evidence="5">
    <location>
        <begin position="419"/>
        <end position="448"/>
    </location>
</feature>
<dbReference type="InterPro" id="IPR050382">
    <property type="entry name" value="MFS_Na/Anion_cotransporter"/>
</dbReference>
<evidence type="ECO:0000256" key="6">
    <source>
        <dbReference type="SAM" id="Phobius"/>
    </source>
</evidence>
<evidence type="ECO:0000256" key="1">
    <source>
        <dbReference type="ARBA" id="ARBA00004141"/>
    </source>
</evidence>
<dbReference type="PANTHER" id="PTHR11662:SF399">
    <property type="entry name" value="FI19708P1-RELATED"/>
    <property type="match status" value="1"/>
</dbReference>
<evidence type="ECO:0000256" key="5">
    <source>
        <dbReference type="SAM" id="MobiDB-lite"/>
    </source>
</evidence>
<feature type="transmembrane region" description="Helical" evidence="6">
    <location>
        <begin position="322"/>
        <end position="342"/>
    </location>
</feature>
<feature type="transmembrane region" description="Helical" evidence="6">
    <location>
        <begin position="294"/>
        <end position="316"/>
    </location>
</feature>
<accession>A0ABN7QUG2</accession>
<gene>
    <name evidence="8" type="primary">dgoT_4</name>
    <name evidence="8" type="ORF">R54767_05276</name>
</gene>
<dbReference type="EMBL" id="CAJQYY010000055">
    <property type="protein sequence ID" value="CAG4926301.1"/>
    <property type="molecule type" value="Genomic_DNA"/>
</dbReference>
<dbReference type="PROSITE" id="PS50850">
    <property type="entry name" value="MFS"/>
    <property type="match status" value="1"/>
</dbReference>
<evidence type="ECO:0000256" key="3">
    <source>
        <dbReference type="ARBA" id="ARBA00022989"/>
    </source>
</evidence>
<comment type="subcellular location">
    <subcellularLocation>
        <location evidence="1">Membrane</location>
        <topology evidence="1">Multi-pass membrane protein</topology>
    </subcellularLocation>
</comment>
<dbReference type="RefSeq" id="WP_324251784.1">
    <property type="nucleotide sequence ID" value="NZ_CAJQYY010000055.1"/>
</dbReference>
<dbReference type="InterPro" id="IPR020846">
    <property type="entry name" value="MFS_dom"/>
</dbReference>
<feature type="transmembrane region" description="Helical" evidence="6">
    <location>
        <begin position="260"/>
        <end position="282"/>
    </location>
</feature>
<feature type="transmembrane region" description="Helical" evidence="6">
    <location>
        <begin position="173"/>
        <end position="193"/>
    </location>
</feature>
<feature type="transmembrane region" description="Helical" evidence="6">
    <location>
        <begin position="56"/>
        <end position="77"/>
    </location>
</feature>
<proteinExistence type="predicted"/>
<evidence type="ECO:0000313" key="9">
    <source>
        <dbReference type="Proteomes" id="UP000789752"/>
    </source>
</evidence>
<dbReference type="Pfam" id="PF07690">
    <property type="entry name" value="MFS_1"/>
    <property type="match status" value="1"/>
</dbReference>
<dbReference type="PANTHER" id="PTHR11662">
    <property type="entry name" value="SOLUTE CARRIER FAMILY 17"/>
    <property type="match status" value="1"/>
</dbReference>
<keyword evidence="9" id="KW-1185">Reference proteome</keyword>
<dbReference type="InterPro" id="IPR036259">
    <property type="entry name" value="MFS_trans_sf"/>
</dbReference>
<feature type="transmembrane region" description="Helical" evidence="6">
    <location>
        <begin position="144"/>
        <end position="167"/>
    </location>
</feature>
<feature type="domain" description="Major facilitator superfamily (MFS) profile" evidence="7">
    <location>
        <begin position="17"/>
        <end position="412"/>
    </location>
</feature>
<feature type="transmembrane region" description="Helical" evidence="6">
    <location>
        <begin position="110"/>
        <end position="132"/>
    </location>
</feature>